<evidence type="ECO:0000313" key="1">
    <source>
        <dbReference type="EMBL" id="EXI85390.1"/>
    </source>
</evidence>
<organism evidence="1 2">
    <name type="scientific">Accumulibacter regalis</name>
    <dbReference type="NCBI Taxonomy" id="522306"/>
    <lineage>
        <taxon>Bacteria</taxon>
        <taxon>Pseudomonadati</taxon>
        <taxon>Pseudomonadota</taxon>
        <taxon>Betaproteobacteria</taxon>
        <taxon>Candidatus Accumulibacter</taxon>
    </lineage>
</organism>
<dbReference type="EMBL" id="JEMY01000056">
    <property type="protein sequence ID" value="EXI85390.1"/>
    <property type="molecule type" value="Genomic_DNA"/>
</dbReference>
<dbReference type="eggNOG" id="ENOG5031273">
    <property type="taxonomic scope" value="Bacteria"/>
</dbReference>
<dbReference type="SUPFAM" id="SSF56399">
    <property type="entry name" value="ADP-ribosylation"/>
    <property type="match status" value="1"/>
</dbReference>
<proteinExistence type="predicted"/>
<protein>
    <submittedName>
        <fullName evidence="1">Uncharacterized protein</fullName>
    </submittedName>
</protein>
<comment type="caution">
    <text evidence="1">The sequence shown here is derived from an EMBL/GenBank/DDBJ whole genome shotgun (WGS) entry which is preliminary data.</text>
</comment>
<name>A0A011Q898_ACCRE</name>
<evidence type="ECO:0000313" key="2">
    <source>
        <dbReference type="Proteomes" id="UP000022141"/>
    </source>
</evidence>
<accession>A0A011Q898</accession>
<dbReference type="STRING" id="1454004.AW11_03513"/>
<sequence>MDHLLRDSTTLELYAWLDSDGELPGWDILVGNPFAEALAADRMATVQNYFAEYHLEYFRQRLYQHFPSRLHAVVLFATRVDAETFRSKHPARVFGKALTPARSKGTYRCSFHDASWLDYLRLPHSLSLATLDEIANHYWKGALVEEVGLTFLNERWREPPVIEAVFQGTLETVIPTPQSAWLPGFA</sequence>
<gene>
    <name evidence="1" type="ORF">AW11_03513</name>
</gene>
<dbReference type="PATRIC" id="fig|1454004.3.peg.3612"/>
<dbReference type="AlphaFoldDB" id="A0A011Q898"/>
<dbReference type="Proteomes" id="UP000022141">
    <property type="component" value="Unassembled WGS sequence"/>
</dbReference>
<reference evidence="1" key="1">
    <citation type="submission" date="2014-02" db="EMBL/GenBank/DDBJ databases">
        <title>Expanding our view of genomic diversity in Candidatus Accumulibacter clades.</title>
        <authorList>
            <person name="Skennerton C.T."/>
            <person name="Barr J.J."/>
            <person name="Slater F.R."/>
            <person name="Bond P.L."/>
            <person name="Tyson G.W."/>
        </authorList>
    </citation>
    <scope>NUCLEOTIDE SEQUENCE [LARGE SCALE GENOMIC DNA]</scope>
</reference>
<keyword evidence="2" id="KW-1185">Reference proteome</keyword>